<protein>
    <submittedName>
        <fullName evidence="2">Uncharacterized protein</fullName>
    </submittedName>
</protein>
<reference evidence="2 3" key="1">
    <citation type="journal article" date="2022" name="bioRxiv">
        <title>Genomics of Preaxostyla Flagellates Illuminates Evolutionary Transitions and the Path Towards Mitochondrial Loss.</title>
        <authorList>
            <person name="Novak L.V.F."/>
            <person name="Treitli S.C."/>
            <person name="Pyrih J."/>
            <person name="Halakuc P."/>
            <person name="Pipaliya S.V."/>
            <person name="Vacek V."/>
            <person name="Brzon O."/>
            <person name="Soukal P."/>
            <person name="Eme L."/>
            <person name="Dacks J.B."/>
            <person name="Karnkowska A."/>
            <person name="Elias M."/>
            <person name="Hampl V."/>
        </authorList>
    </citation>
    <scope>NUCLEOTIDE SEQUENCE [LARGE SCALE GENOMIC DNA]</scope>
    <source>
        <strain evidence="2">NAU3</strain>
        <tissue evidence="2">Gut</tissue>
    </source>
</reference>
<feature type="region of interest" description="Disordered" evidence="1">
    <location>
        <begin position="85"/>
        <end position="137"/>
    </location>
</feature>
<evidence type="ECO:0000313" key="2">
    <source>
        <dbReference type="EMBL" id="KAK2960113.1"/>
    </source>
</evidence>
<dbReference type="Proteomes" id="UP001281761">
    <property type="component" value="Unassembled WGS sequence"/>
</dbReference>
<dbReference type="EMBL" id="JARBJD010000025">
    <property type="protein sequence ID" value="KAK2960113.1"/>
    <property type="molecule type" value="Genomic_DNA"/>
</dbReference>
<proteinExistence type="predicted"/>
<organism evidence="2 3">
    <name type="scientific">Blattamonas nauphoetae</name>
    <dbReference type="NCBI Taxonomy" id="2049346"/>
    <lineage>
        <taxon>Eukaryota</taxon>
        <taxon>Metamonada</taxon>
        <taxon>Preaxostyla</taxon>
        <taxon>Oxymonadida</taxon>
        <taxon>Blattamonas</taxon>
    </lineage>
</organism>
<name>A0ABQ9Y8U7_9EUKA</name>
<keyword evidence="3" id="KW-1185">Reference proteome</keyword>
<sequence>MAFSSCLSFIEDGDPLSETVFHISLSLEEWKEEDSEVVRSGQQMRRALFSEGFEDTLEQRLMNDKDGRTCHRVVQLCDIISKLLGSNENGIGNEDEEESEFEEEFGETENEEDTENDEEEFSESQDKNSEGNEADND</sequence>
<feature type="compositionally biased region" description="Acidic residues" evidence="1">
    <location>
        <begin position="93"/>
        <end position="123"/>
    </location>
</feature>
<evidence type="ECO:0000256" key="1">
    <source>
        <dbReference type="SAM" id="MobiDB-lite"/>
    </source>
</evidence>
<accession>A0ABQ9Y8U7</accession>
<gene>
    <name evidence="2" type="ORF">BLNAU_4996</name>
</gene>
<comment type="caution">
    <text evidence="2">The sequence shown here is derived from an EMBL/GenBank/DDBJ whole genome shotgun (WGS) entry which is preliminary data.</text>
</comment>
<evidence type="ECO:0000313" key="3">
    <source>
        <dbReference type="Proteomes" id="UP001281761"/>
    </source>
</evidence>